<keyword evidence="3" id="KW-0804">Transcription</keyword>
<protein>
    <submittedName>
        <fullName evidence="6">TetR/AcrR family transcriptional regulator</fullName>
    </submittedName>
</protein>
<feature type="domain" description="HTH tetR-type" evidence="5">
    <location>
        <begin position="10"/>
        <end position="70"/>
    </location>
</feature>
<accession>A0A6H9WNC3</accession>
<reference evidence="6 7" key="1">
    <citation type="submission" date="2019-09" db="EMBL/GenBank/DDBJ databases">
        <title>Phylogeny of genus Pseudoclavibacter and closely related genus.</title>
        <authorList>
            <person name="Li Y."/>
        </authorList>
    </citation>
    <scope>NUCLEOTIDE SEQUENCE [LARGE SCALE GENOMIC DNA]</scope>
    <source>
        <strain evidence="6 7">EGI 60007</strain>
    </source>
</reference>
<proteinExistence type="predicted"/>
<dbReference type="Pfam" id="PF00440">
    <property type="entry name" value="TetR_N"/>
    <property type="match status" value="1"/>
</dbReference>
<evidence type="ECO:0000256" key="3">
    <source>
        <dbReference type="ARBA" id="ARBA00023163"/>
    </source>
</evidence>
<dbReference type="PROSITE" id="PS50977">
    <property type="entry name" value="HTH_TETR_2"/>
    <property type="match status" value="1"/>
</dbReference>
<dbReference type="SUPFAM" id="SSF48498">
    <property type="entry name" value="Tetracyclin repressor-like, C-terminal domain"/>
    <property type="match status" value="1"/>
</dbReference>
<dbReference type="EMBL" id="WBJY01000001">
    <property type="protein sequence ID" value="KAB1650366.1"/>
    <property type="molecule type" value="Genomic_DNA"/>
</dbReference>
<organism evidence="6 7">
    <name type="scientific">Pseudoclavibacter endophyticus</name>
    <dbReference type="NCBI Taxonomy" id="1778590"/>
    <lineage>
        <taxon>Bacteria</taxon>
        <taxon>Bacillati</taxon>
        <taxon>Actinomycetota</taxon>
        <taxon>Actinomycetes</taxon>
        <taxon>Micrococcales</taxon>
        <taxon>Microbacteriaceae</taxon>
        <taxon>Pseudoclavibacter</taxon>
    </lineage>
</organism>
<evidence type="ECO:0000313" key="7">
    <source>
        <dbReference type="Proteomes" id="UP000431744"/>
    </source>
</evidence>
<dbReference type="AlphaFoldDB" id="A0A6H9WNC3"/>
<sequence>MARKPYSRGIASQERILDTALGIVAKKGFGSTTLNDVAMAVEMTPAGLLHHFGSKENLYVEILRRRDVVDSQRLGPSGQSELPSTLLLARHNQTVPGLIHLYVNLAAASTDPKHPGHEYFRERYFVIQRRVARDIELRQADGRFDPAADPEEMATTLIALLDGLQARWDLDPSSVDMYGTLVAFWNRFVPESARVQPSAAATGASA</sequence>
<evidence type="ECO:0000259" key="5">
    <source>
        <dbReference type="PROSITE" id="PS50977"/>
    </source>
</evidence>
<dbReference type="RefSeq" id="WP_158028951.1">
    <property type="nucleotide sequence ID" value="NZ_BMHG01000001.1"/>
</dbReference>
<dbReference type="InterPro" id="IPR036271">
    <property type="entry name" value="Tet_transcr_reg_TetR-rel_C_sf"/>
</dbReference>
<evidence type="ECO:0000256" key="1">
    <source>
        <dbReference type="ARBA" id="ARBA00023015"/>
    </source>
</evidence>
<keyword evidence="7" id="KW-1185">Reference proteome</keyword>
<dbReference type="OrthoDB" id="7505659at2"/>
<dbReference type="PANTHER" id="PTHR47506">
    <property type="entry name" value="TRANSCRIPTIONAL REGULATORY PROTEIN"/>
    <property type="match status" value="1"/>
</dbReference>
<dbReference type="Proteomes" id="UP000431744">
    <property type="component" value="Unassembled WGS sequence"/>
</dbReference>
<evidence type="ECO:0000256" key="2">
    <source>
        <dbReference type="ARBA" id="ARBA00023125"/>
    </source>
</evidence>
<keyword evidence="2 4" id="KW-0238">DNA-binding</keyword>
<dbReference type="InterPro" id="IPR009057">
    <property type="entry name" value="Homeodomain-like_sf"/>
</dbReference>
<dbReference type="Gene3D" id="1.10.357.10">
    <property type="entry name" value="Tetracycline Repressor, domain 2"/>
    <property type="match status" value="1"/>
</dbReference>
<dbReference type="PANTHER" id="PTHR47506:SF6">
    <property type="entry name" value="HTH-TYPE TRANSCRIPTIONAL REPRESSOR NEMR"/>
    <property type="match status" value="1"/>
</dbReference>
<comment type="caution">
    <text evidence="6">The sequence shown here is derived from an EMBL/GenBank/DDBJ whole genome shotgun (WGS) entry which is preliminary data.</text>
</comment>
<name>A0A6H9WNC3_9MICO</name>
<dbReference type="InterPro" id="IPR001647">
    <property type="entry name" value="HTH_TetR"/>
</dbReference>
<feature type="DNA-binding region" description="H-T-H motif" evidence="4">
    <location>
        <begin position="33"/>
        <end position="52"/>
    </location>
</feature>
<evidence type="ECO:0000256" key="4">
    <source>
        <dbReference type="PROSITE-ProRule" id="PRU00335"/>
    </source>
</evidence>
<evidence type="ECO:0000313" key="6">
    <source>
        <dbReference type="EMBL" id="KAB1650366.1"/>
    </source>
</evidence>
<dbReference type="GO" id="GO:0003677">
    <property type="term" value="F:DNA binding"/>
    <property type="evidence" value="ECO:0007669"/>
    <property type="project" value="UniProtKB-UniRule"/>
</dbReference>
<dbReference type="PRINTS" id="PR00455">
    <property type="entry name" value="HTHTETR"/>
</dbReference>
<gene>
    <name evidence="6" type="ORF">F8O04_09350</name>
</gene>
<dbReference type="SUPFAM" id="SSF46689">
    <property type="entry name" value="Homeodomain-like"/>
    <property type="match status" value="1"/>
</dbReference>
<keyword evidence="1" id="KW-0805">Transcription regulation</keyword>